<dbReference type="Pfam" id="PF00512">
    <property type="entry name" value="HisKA"/>
    <property type="match status" value="1"/>
</dbReference>
<dbReference type="PROSITE" id="PS50885">
    <property type="entry name" value="HAMP"/>
    <property type="match status" value="1"/>
</dbReference>
<accession>A0A371ILF5</accession>
<feature type="domain" description="HAMP" evidence="12">
    <location>
        <begin position="205"/>
        <end position="257"/>
    </location>
</feature>
<dbReference type="InterPro" id="IPR036890">
    <property type="entry name" value="HATPase_C_sf"/>
</dbReference>
<dbReference type="SMART" id="SM00388">
    <property type="entry name" value="HisKA"/>
    <property type="match status" value="1"/>
</dbReference>
<dbReference type="PRINTS" id="PR00344">
    <property type="entry name" value="BCTRLSENSOR"/>
</dbReference>
<dbReference type="GO" id="GO:0016020">
    <property type="term" value="C:membrane"/>
    <property type="evidence" value="ECO:0007669"/>
    <property type="project" value="UniProtKB-SubCell"/>
</dbReference>
<proteinExistence type="predicted"/>
<dbReference type="CDD" id="cd00082">
    <property type="entry name" value="HisKA"/>
    <property type="match status" value="1"/>
</dbReference>
<dbReference type="STRING" id="1871336.BBG48_10630"/>
<dbReference type="GO" id="GO:0000156">
    <property type="term" value="F:phosphorelay response regulator activity"/>
    <property type="evidence" value="ECO:0007669"/>
    <property type="project" value="TreeGrafter"/>
</dbReference>
<dbReference type="Gene3D" id="6.10.340.10">
    <property type="match status" value="1"/>
</dbReference>
<dbReference type="InterPro" id="IPR005467">
    <property type="entry name" value="His_kinase_dom"/>
</dbReference>
<reference evidence="13 14" key="1">
    <citation type="journal article" date="2016" name="Genome Announc.">
        <title>Draft Genome Sequence of Criibacterium bergeronii gen. nov., sp. nov., Strain CCRI-22567T, Isolated from a Vaginal Sample from a Woman with Bacterial Vaginosis.</title>
        <authorList>
            <person name="Maheux A.F."/>
            <person name="Berube E."/>
            <person name="Boudreau D.K."/>
            <person name="Raymond F."/>
            <person name="Corbeil J."/>
            <person name="Roy P.H."/>
            <person name="Boissinot M."/>
            <person name="Omar R.F."/>
        </authorList>
    </citation>
    <scope>NUCLEOTIDE SEQUENCE [LARGE SCALE GENOMIC DNA]</scope>
    <source>
        <strain evidence="13 14">CCRI-22567</strain>
    </source>
</reference>
<evidence type="ECO:0000256" key="9">
    <source>
        <dbReference type="ARBA" id="ARBA00023012"/>
    </source>
</evidence>
<dbReference type="InterPro" id="IPR004358">
    <property type="entry name" value="Sig_transdc_His_kin-like_C"/>
</dbReference>
<dbReference type="EMBL" id="MBEW02000008">
    <property type="protein sequence ID" value="RDY21317.1"/>
    <property type="molecule type" value="Genomic_DNA"/>
</dbReference>
<evidence type="ECO:0000256" key="8">
    <source>
        <dbReference type="ARBA" id="ARBA00022840"/>
    </source>
</evidence>
<dbReference type="SUPFAM" id="SSF55874">
    <property type="entry name" value="ATPase domain of HSP90 chaperone/DNA topoisomerase II/histidine kinase"/>
    <property type="match status" value="1"/>
</dbReference>
<dbReference type="GO" id="GO:0007234">
    <property type="term" value="P:osmosensory signaling via phosphorelay pathway"/>
    <property type="evidence" value="ECO:0007669"/>
    <property type="project" value="TreeGrafter"/>
</dbReference>
<feature type="transmembrane region" description="Helical" evidence="10">
    <location>
        <begin position="181"/>
        <end position="203"/>
    </location>
</feature>
<sequence length="500" mass="56719">MNIKGSLKELDNFVNSSIQIRFIKNFGILVALIVAILEILLISVIHNYYYGGVEQILKDRVTLSSDFINKTSSYTSSYEKIDSIFDTYLSSYKDKFYVQVIDKEKKLIRDSNGFSDNMEVNTPDVTSALINKKFDLYRDKNNITKESTLSASRPLIKYNDVDAVLRFTVSLEKVDAEVRNFIVFSVIFSLFIIVFFIFTLTQLSKSIINPLKKLNETAREFASGNFERQAEKVYQDEVGELADTMNFMAEEIKKSDKLKTEFISSISHELRTPLTSIKGWAETLQMSEAYQKDSDLAVGLNIITTESERLSKMVEELLDFSRFESSKMKVVKKPVNIKGIIFQVYRQFSNQKSNDIEIKCRFKGEDTIIMADENRLKQIYINLITNSIKFTKKADGKIDIIASGFADKIVTVVKDNGIGIKKENLAHVTEKFYKGSSTQPGSGLGLSIVDELVKLQDGQMTIKSKEGAGTAIIIVFPAIKKLENPIKEQLQAEVEEKKTE</sequence>
<comment type="caution">
    <text evidence="13">The sequence shown here is derived from an EMBL/GenBank/DDBJ whole genome shotgun (WGS) entry which is preliminary data.</text>
</comment>
<dbReference type="Pfam" id="PF00672">
    <property type="entry name" value="HAMP"/>
    <property type="match status" value="1"/>
</dbReference>
<evidence type="ECO:0000256" key="4">
    <source>
        <dbReference type="ARBA" id="ARBA00022553"/>
    </source>
</evidence>
<dbReference type="SMART" id="SM00304">
    <property type="entry name" value="HAMP"/>
    <property type="match status" value="1"/>
</dbReference>
<dbReference type="FunFam" id="1.10.287.130:FF:000001">
    <property type="entry name" value="Two-component sensor histidine kinase"/>
    <property type="match status" value="1"/>
</dbReference>
<comment type="catalytic activity">
    <reaction evidence="1">
        <text>ATP + protein L-histidine = ADP + protein N-phospho-L-histidine.</text>
        <dbReference type="EC" id="2.7.13.3"/>
    </reaction>
</comment>
<feature type="transmembrane region" description="Helical" evidence="10">
    <location>
        <begin position="26"/>
        <end position="49"/>
    </location>
</feature>
<keyword evidence="10" id="KW-1133">Transmembrane helix</keyword>
<keyword evidence="4" id="KW-0597">Phosphoprotein</keyword>
<dbReference type="InterPro" id="IPR003660">
    <property type="entry name" value="HAMP_dom"/>
</dbReference>
<dbReference type="PANTHER" id="PTHR42878">
    <property type="entry name" value="TWO-COMPONENT HISTIDINE KINASE"/>
    <property type="match status" value="1"/>
</dbReference>
<dbReference type="InterPro" id="IPR050351">
    <property type="entry name" value="BphY/WalK/GraS-like"/>
</dbReference>
<evidence type="ECO:0000256" key="6">
    <source>
        <dbReference type="ARBA" id="ARBA00022741"/>
    </source>
</evidence>
<evidence type="ECO:0000313" key="14">
    <source>
        <dbReference type="Proteomes" id="UP000093352"/>
    </source>
</evidence>
<dbReference type="InterPro" id="IPR003594">
    <property type="entry name" value="HATPase_dom"/>
</dbReference>
<dbReference type="AlphaFoldDB" id="A0A371ILF5"/>
<keyword evidence="9" id="KW-0902">Two-component regulatory system</keyword>
<evidence type="ECO:0000256" key="7">
    <source>
        <dbReference type="ARBA" id="ARBA00022777"/>
    </source>
</evidence>
<keyword evidence="5" id="KW-0808">Transferase</keyword>
<keyword evidence="10" id="KW-0812">Transmembrane</keyword>
<evidence type="ECO:0000256" key="2">
    <source>
        <dbReference type="ARBA" id="ARBA00004370"/>
    </source>
</evidence>
<dbReference type="PANTHER" id="PTHR42878:SF7">
    <property type="entry name" value="SENSOR HISTIDINE KINASE GLRK"/>
    <property type="match status" value="1"/>
</dbReference>
<evidence type="ECO:0000313" key="13">
    <source>
        <dbReference type="EMBL" id="RDY21317.1"/>
    </source>
</evidence>
<dbReference type="CDD" id="cd06225">
    <property type="entry name" value="HAMP"/>
    <property type="match status" value="1"/>
</dbReference>
<evidence type="ECO:0000256" key="3">
    <source>
        <dbReference type="ARBA" id="ARBA00012438"/>
    </source>
</evidence>
<evidence type="ECO:0000256" key="1">
    <source>
        <dbReference type="ARBA" id="ARBA00000085"/>
    </source>
</evidence>
<dbReference type="SUPFAM" id="SSF158472">
    <property type="entry name" value="HAMP domain-like"/>
    <property type="match status" value="1"/>
</dbReference>
<dbReference type="EC" id="2.7.13.3" evidence="3"/>
<evidence type="ECO:0000256" key="10">
    <source>
        <dbReference type="SAM" id="Phobius"/>
    </source>
</evidence>
<gene>
    <name evidence="13" type="ORF">BBG48_005150</name>
</gene>
<keyword evidence="14" id="KW-1185">Reference proteome</keyword>
<dbReference type="GO" id="GO:0030295">
    <property type="term" value="F:protein kinase activator activity"/>
    <property type="evidence" value="ECO:0007669"/>
    <property type="project" value="TreeGrafter"/>
</dbReference>
<evidence type="ECO:0000259" key="11">
    <source>
        <dbReference type="PROSITE" id="PS50109"/>
    </source>
</evidence>
<name>A0A371ILF5_9FIRM</name>
<dbReference type="SUPFAM" id="SSF47384">
    <property type="entry name" value="Homodimeric domain of signal transducing histidine kinase"/>
    <property type="match status" value="1"/>
</dbReference>
<protein>
    <recommendedName>
        <fullName evidence="3">histidine kinase</fullName>
        <ecNumber evidence="3">2.7.13.3</ecNumber>
    </recommendedName>
</protein>
<dbReference type="Pfam" id="PF02518">
    <property type="entry name" value="HATPase_c"/>
    <property type="match status" value="1"/>
</dbReference>
<dbReference type="SMART" id="SM00387">
    <property type="entry name" value="HATPase_c"/>
    <property type="match status" value="1"/>
</dbReference>
<dbReference type="PROSITE" id="PS50109">
    <property type="entry name" value="HIS_KIN"/>
    <property type="match status" value="1"/>
</dbReference>
<dbReference type="Gene3D" id="1.10.287.130">
    <property type="match status" value="1"/>
</dbReference>
<dbReference type="InterPro" id="IPR036097">
    <property type="entry name" value="HisK_dim/P_sf"/>
</dbReference>
<dbReference type="Gene3D" id="3.30.565.10">
    <property type="entry name" value="Histidine kinase-like ATPase, C-terminal domain"/>
    <property type="match status" value="1"/>
</dbReference>
<comment type="subcellular location">
    <subcellularLocation>
        <location evidence="2">Membrane</location>
    </subcellularLocation>
</comment>
<keyword evidence="8" id="KW-0067">ATP-binding</keyword>
<dbReference type="RefSeq" id="WP_068913473.1">
    <property type="nucleotide sequence ID" value="NZ_MBEW02000008.1"/>
</dbReference>
<dbReference type="InterPro" id="IPR003661">
    <property type="entry name" value="HisK_dim/P_dom"/>
</dbReference>
<keyword evidence="6" id="KW-0547">Nucleotide-binding</keyword>
<keyword evidence="7 13" id="KW-0418">Kinase</keyword>
<feature type="domain" description="Histidine kinase" evidence="11">
    <location>
        <begin position="265"/>
        <end position="480"/>
    </location>
</feature>
<dbReference type="GO" id="GO:0000155">
    <property type="term" value="F:phosphorelay sensor kinase activity"/>
    <property type="evidence" value="ECO:0007669"/>
    <property type="project" value="InterPro"/>
</dbReference>
<evidence type="ECO:0000256" key="5">
    <source>
        <dbReference type="ARBA" id="ARBA00022679"/>
    </source>
</evidence>
<dbReference type="Proteomes" id="UP000093352">
    <property type="component" value="Unassembled WGS sequence"/>
</dbReference>
<evidence type="ECO:0000259" key="12">
    <source>
        <dbReference type="PROSITE" id="PS50885"/>
    </source>
</evidence>
<keyword evidence="10" id="KW-0472">Membrane</keyword>
<organism evidence="13 14">
    <name type="scientific">Criibacterium bergeronii</name>
    <dbReference type="NCBI Taxonomy" id="1871336"/>
    <lineage>
        <taxon>Bacteria</taxon>
        <taxon>Bacillati</taxon>
        <taxon>Bacillota</taxon>
        <taxon>Clostridia</taxon>
        <taxon>Peptostreptococcales</taxon>
        <taxon>Filifactoraceae</taxon>
        <taxon>Criibacterium</taxon>
    </lineage>
</organism>